<feature type="region of interest" description="Disordered" evidence="1">
    <location>
        <begin position="33"/>
        <end position="62"/>
    </location>
</feature>
<organism evidence="2 3">
    <name type="scientific">Frankia canadensis</name>
    <dbReference type="NCBI Taxonomy" id="1836972"/>
    <lineage>
        <taxon>Bacteria</taxon>
        <taxon>Bacillati</taxon>
        <taxon>Actinomycetota</taxon>
        <taxon>Actinomycetes</taxon>
        <taxon>Frankiales</taxon>
        <taxon>Frankiaceae</taxon>
        <taxon>Frankia</taxon>
    </lineage>
</organism>
<sequence length="62" mass="6588">MLRGVRSVDPGSIDIGRSVVRFGQLLGLARRLGPVRQRSPGRPSAARRRAGCDGARGSTACR</sequence>
<dbReference type="Proteomes" id="UP000234331">
    <property type="component" value="Unassembled WGS sequence"/>
</dbReference>
<dbReference type="EMBL" id="FZMO01000531">
    <property type="protein sequence ID" value="SNQ51242.1"/>
    <property type="molecule type" value="Genomic_DNA"/>
</dbReference>
<accession>A0A2I2KZZ3</accession>
<evidence type="ECO:0000313" key="2">
    <source>
        <dbReference type="EMBL" id="SNQ51242.1"/>
    </source>
</evidence>
<dbReference type="AlphaFoldDB" id="A0A2I2KZZ3"/>
<evidence type="ECO:0000313" key="3">
    <source>
        <dbReference type="Proteomes" id="UP000234331"/>
    </source>
</evidence>
<keyword evidence="3" id="KW-1185">Reference proteome</keyword>
<proteinExistence type="predicted"/>
<reference evidence="2 3" key="1">
    <citation type="submission" date="2017-06" db="EMBL/GenBank/DDBJ databases">
        <authorList>
            <person name="Kim H.J."/>
            <person name="Triplett B.A."/>
        </authorList>
    </citation>
    <scope>NUCLEOTIDE SEQUENCE [LARGE SCALE GENOMIC DNA]</scope>
    <source>
        <strain evidence="2">FRACA_ARgP5</strain>
    </source>
</reference>
<name>A0A2I2KZZ3_9ACTN</name>
<feature type="compositionally biased region" description="Low complexity" evidence="1">
    <location>
        <begin position="52"/>
        <end position="62"/>
    </location>
</feature>
<protein>
    <submittedName>
        <fullName evidence="2">Uncharacterized protein</fullName>
    </submittedName>
</protein>
<gene>
    <name evidence="2" type="ORF">FRACA_650005</name>
</gene>
<evidence type="ECO:0000256" key="1">
    <source>
        <dbReference type="SAM" id="MobiDB-lite"/>
    </source>
</evidence>